<proteinExistence type="predicted"/>
<keyword evidence="2" id="KW-1185">Reference proteome</keyword>
<reference evidence="1 2" key="1">
    <citation type="journal article" date="2005" name="DNA Res.">
        <title>Complete genome sequence of the facultative anaerobic magnetotactic bacterium Magnetospirillum sp. strain AMB-1.</title>
        <authorList>
            <person name="Matsunaga T."/>
            <person name="Okamura Y."/>
            <person name="Fukuda Y."/>
            <person name="Wahyudi A.T."/>
            <person name="Murase Y."/>
            <person name="Takeyama H."/>
        </authorList>
    </citation>
    <scope>NUCLEOTIDE SEQUENCE [LARGE SCALE GENOMIC DNA]</scope>
    <source>
        <strain evidence="2">ATCC 700264 / AMB-1</strain>
    </source>
</reference>
<protein>
    <submittedName>
        <fullName evidence="1">Uncharacterized protein</fullName>
    </submittedName>
</protein>
<dbReference type="GO" id="GO:0020037">
    <property type="term" value="F:heme binding"/>
    <property type="evidence" value="ECO:0007669"/>
    <property type="project" value="InterPro"/>
</dbReference>
<dbReference type="EMBL" id="AP007255">
    <property type="protein sequence ID" value="BAE51820.1"/>
    <property type="molecule type" value="Genomic_DNA"/>
</dbReference>
<dbReference type="Proteomes" id="UP000007058">
    <property type="component" value="Chromosome"/>
</dbReference>
<dbReference type="AlphaFoldDB" id="Q2W2V5"/>
<evidence type="ECO:0000313" key="1">
    <source>
        <dbReference type="EMBL" id="BAE51820.1"/>
    </source>
</evidence>
<gene>
    <name evidence="1" type="ordered locus">amb3016</name>
</gene>
<dbReference type="STRING" id="342108.amb3016"/>
<name>Q2W2V5_PARM1</name>
<dbReference type="KEGG" id="mag:amb3016"/>
<organism evidence="1 2">
    <name type="scientific">Paramagnetospirillum magneticum (strain ATCC 700264 / AMB-1)</name>
    <name type="common">Magnetospirillum magneticum</name>
    <dbReference type="NCBI Taxonomy" id="342108"/>
    <lineage>
        <taxon>Bacteria</taxon>
        <taxon>Pseudomonadati</taxon>
        <taxon>Pseudomonadota</taxon>
        <taxon>Alphaproteobacteria</taxon>
        <taxon>Rhodospirillales</taxon>
        <taxon>Magnetospirillaceae</taxon>
        <taxon>Paramagnetospirillum</taxon>
    </lineage>
</organism>
<sequence length="61" mass="6534">MVVLSRPLAAPAPYRALAPGKTYSFGISVHVGHSAKRFHHTSYEYTLALGSGAADFMAVKQ</sequence>
<evidence type="ECO:0000313" key="2">
    <source>
        <dbReference type="Proteomes" id="UP000007058"/>
    </source>
</evidence>
<accession>Q2W2V5</accession>
<dbReference type="HOGENOM" id="CLU_2917163_0_0_5"/>
<dbReference type="GO" id="GO:0046872">
    <property type="term" value="F:metal ion binding"/>
    <property type="evidence" value="ECO:0007669"/>
    <property type="project" value="UniProtKB-KW"/>
</dbReference>